<feature type="transmembrane region" description="Helical" evidence="2">
    <location>
        <begin position="83"/>
        <end position="105"/>
    </location>
</feature>
<feature type="region of interest" description="Disordered" evidence="1">
    <location>
        <begin position="182"/>
        <end position="277"/>
    </location>
</feature>
<dbReference type="EMBL" id="GL377305">
    <property type="protein sequence ID" value="EFI97566.1"/>
    <property type="molecule type" value="Genomic_DNA"/>
</dbReference>
<dbReference type="VEuPathDB" id="FungiDB:SCHCODRAFT_02617286"/>
<evidence type="ECO:0000313" key="4">
    <source>
        <dbReference type="Proteomes" id="UP000007431"/>
    </source>
</evidence>
<dbReference type="InParanoid" id="D8Q2R6"/>
<gene>
    <name evidence="3" type="ORF">SCHCODRAFT_233871</name>
</gene>
<dbReference type="RefSeq" id="XP_003032469.1">
    <property type="nucleotide sequence ID" value="XM_003032423.1"/>
</dbReference>
<keyword evidence="4" id="KW-1185">Reference proteome</keyword>
<proteinExistence type="predicted"/>
<dbReference type="AlphaFoldDB" id="D8Q2R6"/>
<feature type="compositionally biased region" description="Basic and acidic residues" evidence="1">
    <location>
        <begin position="208"/>
        <end position="245"/>
    </location>
</feature>
<organism evidence="4">
    <name type="scientific">Schizophyllum commune (strain H4-8 / FGSC 9210)</name>
    <name type="common">Split gill fungus</name>
    <dbReference type="NCBI Taxonomy" id="578458"/>
    <lineage>
        <taxon>Eukaryota</taxon>
        <taxon>Fungi</taxon>
        <taxon>Dikarya</taxon>
        <taxon>Basidiomycota</taxon>
        <taxon>Agaricomycotina</taxon>
        <taxon>Agaricomycetes</taxon>
        <taxon>Agaricomycetidae</taxon>
        <taxon>Agaricales</taxon>
        <taxon>Schizophyllaceae</taxon>
        <taxon>Schizophyllum</taxon>
    </lineage>
</organism>
<accession>D8Q2R6</accession>
<keyword evidence="2" id="KW-0812">Transmembrane</keyword>
<evidence type="ECO:0000256" key="2">
    <source>
        <dbReference type="SAM" id="Phobius"/>
    </source>
</evidence>
<protein>
    <submittedName>
        <fullName evidence="3">Uncharacterized protein</fullName>
    </submittedName>
</protein>
<keyword evidence="2" id="KW-1133">Transmembrane helix</keyword>
<reference evidence="3 4" key="1">
    <citation type="journal article" date="2010" name="Nat. Biotechnol.">
        <title>Genome sequence of the model mushroom Schizophyllum commune.</title>
        <authorList>
            <person name="Ohm R.A."/>
            <person name="de Jong J.F."/>
            <person name="Lugones L.G."/>
            <person name="Aerts A."/>
            <person name="Kothe E."/>
            <person name="Stajich J.E."/>
            <person name="de Vries R.P."/>
            <person name="Record E."/>
            <person name="Levasseur A."/>
            <person name="Baker S.E."/>
            <person name="Bartholomew K.A."/>
            <person name="Coutinho P.M."/>
            <person name="Erdmann S."/>
            <person name="Fowler T.J."/>
            <person name="Gathman A.C."/>
            <person name="Lombard V."/>
            <person name="Henrissat B."/>
            <person name="Knabe N."/>
            <person name="Kuees U."/>
            <person name="Lilly W.W."/>
            <person name="Lindquist E."/>
            <person name="Lucas S."/>
            <person name="Magnuson J.K."/>
            <person name="Piumi F."/>
            <person name="Raudaskoski M."/>
            <person name="Salamov A."/>
            <person name="Schmutz J."/>
            <person name="Schwarze F.W.M.R."/>
            <person name="vanKuyk P.A."/>
            <person name="Horton J.S."/>
            <person name="Grigoriev I.V."/>
            <person name="Woesten H.A.B."/>
        </authorList>
    </citation>
    <scope>NUCLEOTIDE SEQUENCE [LARGE SCALE GENOMIC DNA]</scope>
    <source>
        <strain evidence="4">H4-8 / FGSC 9210</strain>
    </source>
</reference>
<evidence type="ECO:0000313" key="3">
    <source>
        <dbReference type="EMBL" id="EFI97566.1"/>
    </source>
</evidence>
<name>D8Q2R6_SCHCM</name>
<dbReference type="GeneID" id="9592748"/>
<dbReference type="Proteomes" id="UP000007431">
    <property type="component" value="Unassembled WGS sequence"/>
</dbReference>
<feature type="compositionally biased region" description="Gly residues" evidence="1">
    <location>
        <begin position="182"/>
        <end position="193"/>
    </location>
</feature>
<dbReference type="HOGENOM" id="CLU_1005286_0_0_1"/>
<dbReference type="KEGG" id="scm:SCHCO_02617286"/>
<keyword evidence="2" id="KW-0472">Membrane</keyword>
<sequence length="277" mass="30119">MSPPKFMSLGNLMSALNFTMNTPRDTGSLADRSAHKLPSALTKRPLDTMMGRSPDTLPSQSRSALMDRTLHTLAKRSSNSGTVIAGVVVGVVAFLLICGGVYGWWRMRERRRTGPPKELMEERGGGVEEDMDDGDHYDADIQNAADNGVRGSKLYGPSGHRNTMILDGPVVFDGQRGSVFGGQRGSVFGGQGARGSREHHRMASGDSQRTRVSYDQRPRGSNDRGARGSYDHRPRPSNDHRRMASDDQGATVFGEPAVMVPPSPAHTPLRQGFTAER</sequence>
<evidence type="ECO:0000256" key="1">
    <source>
        <dbReference type="SAM" id="MobiDB-lite"/>
    </source>
</evidence>
<dbReference type="OrthoDB" id="10353203at2759"/>